<dbReference type="HAMAP" id="MF_00418">
    <property type="entry name" value="DapA"/>
    <property type="match status" value="1"/>
</dbReference>
<dbReference type="GO" id="GO:0019877">
    <property type="term" value="P:diaminopimelate biosynthetic process"/>
    <property type="evidence" value="ECO:0007669"/>
    <property type="project" value="UniProtKB-UniRule"/>
</dbReference>
<comment type="pathway">
    <text evidence="2 12">Amino-acid biosynthesis; L-lysine biosynthesis via DAP pathway; (S)-tetrahydrodipicolinate from L-aspartate: step 3/4.</text>
</comment>
<comment type="similarity">
    <text evidence="3 12 13">Belongs to the DapA family.</text>
</comment>
<dbReference type="AlphaFoldDB" id="A0A2N0VM55"/>
<dbReference type="GO" id="GO:0009089">
    <property type="term" value="P:lysine biosynthetic process via diaminopimelate"/>
    <property type="evidence" value="ECO:0007669"/>
    <property type="project" value="UniProtKB-UniRule"/>
</dbReference>
<dbReference type="UniPathway" id="UPA00034">
    <property type="reaction ID" value="UER00017"/>
</dbReference>
<keyword evidence="10 12" id="KW-0704">Schiff base</keyword>
<dbReference type="EMBL" id="PISP01000001">
    <property type="protein sequence ID" value="PKD45262.1"/>
    <property type="molecule type" value="Genomic_DNA"/>
</dbReference>
<evidence type="ECO:0000256" key="9">
    <source>
        <dbReference type="ARBA" id="ARBA00023239"/>
    </source>
</evidence>
<evidence type="ECO:0000256" key="3">
    <source>
        <dbReference type="ARBA" id="ARBA00007592"/>
    </source>
</evidence>
<feature type="active site" description="Schiff-base intermediate with substrate" evidence="12 14">
    <location>
        <position position="159"/>
    </location>
</feature>
<feature type="binding site" evidence="12 15">
    <location>
        <position position="45"/>
    </location>
    <ligand>
        <name>pyruvate</name>
        <dbReference type="ChEBI" id="CHEBI:15361"/>
    </ligand>
</feature>
<dbReference type="PANTHER" id="PTHR12128">
    <property type="entry name" value="DIHYDRODIPICOLINATE SYNTHASE"/>
    <property type="match status" value="1"/>
</dbReference>
<keyword evidence="17" id="KW-1185">Reference proteome</keyword>
<feature type="site" description="Part of a proton relay during catalysis" evidence="12">
    <location>
        <position position="44"/>
    </location>
</feature>
<evidence type="ECO:0000256" key="4">
    <source>
        <dbReference type="ARBA" id="ARBA00012086"/>
    </source>
</evidence>
<evidence type="ECO:0000256" key="13">
    <source>
        <dbReference type="PIRNR" id="PIRNR001365"/>
    </source>
</evidence>
<reference evidence="16 17" key="1">
    <citation type="submission" date="2017-11" db="EMBL/GenBank/DDBJ databases">
        <title>Rhodohalobacter 15182 sp. nov., isolated from a salt lake.</title>
        <authorList>
            <person name="Han S."/>
        </authorList>
    </citation>
    <scope>NUCLEOTIDE SEQUENCE [LARGE SCALE GENOMIC DNA]</scope>
    <source>
        <strain evidence="16 17">15182</strain>
    </source>
</reference>
<evidence type="ECO:0000256" key="5">
    <source>
        <dbReference type="ARBA" id="ARBA00022490"/>
    </source>
</evidence>
<dbReference type="EC" id="4.3.3.7" evidence="4 12"/>
<evidence type="ECO:0000313" key="17">
    <source>
        <dbReference type="Proteomes" id="UP000233398"/>
    </source>
</evidence>
<evidence type="ECO:0000256" key="11">
    <source>
        <dbReference type="ARBA" id="ARBA00047836"/>
    </source>
</evidence>
<keyword evidence="8 12" id="KW-0457">Lysine biosynthesis</keyword>
<evidence type="ECO:0000256" key="12">
    <source>
        <dbReference type="HAMAP-Rule" id="MF_00418"/>
    </source>
</evidence>
<feature type="binding site" evidence="12 15">
    <location>
        <position position="200"/>
    </location>
    <ligand>
        <name>pyruvate</name>
        <dbReference type="ChEBI" id="CHEBI:15361"/>
    </ligand>
</feature>
<evidence type="ECO:0000256" key="15">
    <source>
        <dbReference type="PIRSR" id="PIRSR001365-2"/>
    </source>
</evidence>
<dbReference type="Gene3D" id="3.20.20.70">
    <property type="entry name" value="Aldolase class I"/>
    <property type="match status" value="1"/>
</dbReference>
<dbReference type="RefSeq" id="WP_101072834.1">
    <property type="nucleotide sequence ID" value="NZ_PISP01000001.1"/>
</dbReference>
<evidence type="ECO:0000313" key="16">
    <source>
        <dbReference type="EMBL" id="PKD45262.1"/>
    </source>
</evidence>
<dbReference type="PROSITE" id="PS00665">
    <property type="entry name" value="DHDPS_1"/>
    <property type="match status" value="1"/>
</dbReference>
<evidence type="ECO:0000256" key="8">
    <source>
        <dbReference type="ARBA" id="ARBA00023154"/>
    </source>
</evidence>
<evidence type="ECO:0000256" key="14">
    <source>
        <dbReference type="PIRSR" id="PIRSR001365-1"/>
    </source>
</evidence>
<feature type="site" description="Part of a proton relay during catalysis" evidence="12">
    <location>
        <position position="105"/>
    </location>
</feature>
<keyword evidence="5 12" id="KW-0963">Cytoplasm</keyword>
<dbReference type="Pfam" id="PF00701">
    <property type="entry name" value="DHDPS"/>
    <property type="match status" value="1"/>
</dbReference>
<dbReference type="Proteomes" id="UP000233398">
    <property type="component" value="Unassembled WGS sequence"/>
</dbReference>
<comment type="catalytic activity">
    <reaction evidence="11 12">
        <text>L-aspartate 4-semialdehyde + pyruvate = (2S,4S)-4-hydroxy-2,3,4,5-tetrahydrodipicolinate + H2O + H(+)</text>
        <dbReference type="Rhea" id="RHEA:34171"/>
        <dbReference type="ChEBI" id="CHEBI:15361"/>
        <dbReference type="ChEBI" id="CHEBI:15377"/>
        <dbReference type="ChEBI" id="CHEBI:15378"/>
        <dbReference type="ChEBI" id="CHEBI:67139"/>
        <dbReference type="ChEBI" id="CHEBI:537519"/>
        <dbReference type="EC" id="4.3.3.7"/>
    </reaction>
</comment>
<dbReference type="InterPro" id="IPR020625">
    <property type="entry name" value="Schiff_base-form_aldolases_AS"/>
</dbReference>
<feature type="active site" description="Proton donor/acceptor" evidence="12 14">
    <location>
        <position position="131"/>
    </location>
</feature>
<dbReference type="SMART" id="SM01130">
    <property type="entry name" value="DHDPS"/>
    <property type="match status" value="1"/>
</dbReference>
<dbReference type="PROSITE" id="PS00666">
    <property type="entry name" value="DHDPS_2"/>
    <property type="match status" value="1"/>
</dbReference>
<evidence type="ECO:0000256" key="6">
    <source>
        <dbReference type="ARBA" id="ARBA00022605"/>
    </source>
</evidence>
<organism evidence="16 17">
    <name type="scientific">Rhodohalobacter barkolensis</name>
    <dbReference type="NCBI Taxonomy" id="2053187"/>
    <lineage>
        <taxon>Bacteria</taxon>
        <taxon>Pseudomonadati</taxon>
        <taxon>Balneolota</taxon>
        <taxon>Balneolia</taxon>
        <taxon>Balneolales</taxon>
        <taxon>Balneolaceae</taxon>
        <taxon>Rhodohalobacter</taxon>
    </lineage>
</organism>
<dbReference type="NCBIfam" id="TIGR00674">
    <property type="entry name" value="dapA"/>
    <property type="match status" value="1"/>
</dbReference>
<evidence type="ECO:0000256" key="7">
    <source>
        <dbReference type="ARBA" id="ARBA00022915"/>
    </source>
</evidence>
<evidence type="ECO:0000256" key="2">
    <source>
        <dbReference type="ARBA" id="ARBA00005120"/>
    </source>
</evidence>
<gene>
    <name evidence="12" type="primary">dapA</name>
    <name evidence="16" type="ORF">CWD77_07415</name>
</gene>
<dbReference type="InterPro" id="IPR002220">
    <property type="entry name" value="DapA-like"/>
</dbReference>
<evidence type="ECO:0000256" key="1">
    <source>
        <dbReference type="ARBA" id="ARBA00003294"/>
    </source>
</evidence>
<keyword evidence="9 12" id="KW-0456">Lyase</keyword>
<comment type="subcellular location">
    <subcellularLocation>
        <location evidence="12">Cytoplasm</location>
    </subcellularLocation>
</comment>
<dbReference type="PANTHER" id="PTHR12128:SF66">
    <property type="entry name" value="4-HYDROXY-2-OXOGLUTARATE ALDOLASE, MITOCHONDRIAL"/>
    <property type="match status" value="1"/>
</dbReference>
<protein>
    <recommendedName>
        <fullName evidence="4 12">4-hydroxy-tetrahydrodipicolinate synthase</fullName>
        <shortName evidence="12">HTPA synthase</shortName>
        <ecNumber evidence="4 12">4.3.3.7</ecNumber>
    </recommendedName>
</protein>
<proteinExistence type="inferred from homology"/>
<accession>A0A2N0VM55</accession>
<dbReference type="GO" id="GO:0008840">
    <property type="term" value="F:4-hydroxy-tetrahydrodipicolinate synthase activity"/>
    <property type="evidence" value="ECO:0007669"/>
    <property type="project" value="UniProtKB-UniRule"/>
</dbReference>
<dbReference type="PRINTS" id="PR00146">
    <property type="entry name" value="DHPICSNTHASE"/>
</dbReference>
<evidence type="ECO:0000256" key="10">
    <source>
        <dbReference type="ARBA" id="ARBA00023270"/>
    </source>
</evidence>
<dbReference type="OrthoDB" id="9782828at2"/>
<dbReference type="InterPro" id="IPR013785">
    <property type="entry name" value="Aldolase_TIM"/>
</dbReference>
<keyword evidence="6 12" id="KW-0028">Amino-acid biosynthesis</keyword>
<dbReference type="SUPFAM" id="SSF51569">
    <property type="entry name" value="Aldolase"/>
    <property type="match status" value="1"/>
</dbReference>
<dbReference type="PIRSF" id="PIRSF001365">
    <property type="entry name" value="DHDPS"/>
    <property type="match status" value="1"/>
</dbReference>
<comment type="caution">
    <text evidence="16">The sequence shown here is derived from an EMBL/GenBank/DDBJ whole genome shotgun (WGS) entry which is preliminary data.</text>
</comment>
<dbReference type="InterPro" id="IPR005263">
    <property type="entry name" value="DapA"/>
</dbReference>
<name>A0A2N0VM55_9BACT</name>
<keyword evidence="7 12" id="KW-0220">Diaminopimelate biosynthesis</keyword>
<dbReference type="InterPro" id="IPR020624">
    <property type="entry name" value="Schiff_base-form_aldolases_CS"/>
</dbReference>
<comment type="caution">
    <text evidence="12">Was originally thought to be a dihydrodipicolinate synthase (DHDPS), catalyzing the condensation of (S)-aspartate-beta-semialdehyde [(S)-ASA] and pyruvate to dihydrodipicolinate (DHDP). However, it was shown in E.coli that the product of the enzymatic reaction is not dihydrodipicolinate but in fact (4S)-4-hydroxy-2,3,4,5-tetrahydro-(2S)-dipicolinic acid (HTPA), and that the consecutive dehydration reaction leading to DHDP is not spontaneous but catalyzed by DapB.</text>
</comment>
<dbReference type="GO" id="GO:0005829">
    <property type="term" value="C:cytosol"/>
    <property type="evidence" value="ECO:0007669"/>
    <property type="project" value="TreeGrafter"/>
</dbReference>
<sequence>MKNTTLWTALITPMKESGEVHFEDLEKLIRRQEEAGNGVLLIGSTGEGLALDDEEQKEIVRFAKELDLHVPIMAGVGGFQISKQKDWIKYCNDKVDAFLIVSPLYAKPGPEGQKIWFRELMDIAEKQCMIYNIPSRTGVEIPPNVMGELSGHPNFWSIKEASGNLADFQSFREMVPDIPMFSGDDGLMPFLSVAGASGLVSVASNVWPKETAKFVEYCLSGNTESLFLVWKHAVEMLFSAPNPIPAKVLLYEKGIIESPELRLPLTANDFQHYKRLKTSDTEIMNWYKKINK</sequence>
<comment type="function">
    <text evidence="1 12">Catalyzes the condensation of (S)-aspartate-beta-semialdehyde [(S)-ASA] and pyruvate to 4-hydroxy-tetrahydrodipicolinate (HTPA).</text>
</comment>
<comment type="subunit">
    <text evidence="12">Homotetramer; dimer of dimers.</text>
</comment>